<gene>
    <name evidence="7" type="ORF">AAE021_00900</name>
</gene>
<reference evidence="7 8" key="1">
    <citation type="submission" date="2024-04" db="EMBL/GenBank/DDBJ databases">
        <title>Arthrobacter sp. from Plains bison fecal sample.</title>
        <authorList>
            <person name="Ruzzini A."/>
        </authorList>
    </citation>
    <scope>NUCLEOTIDE SEQUENCE [LARGE SCALE GENOMIC DNA]</scope>
    <source>
        <strain evidence="7 8">EINP1</strain>
    </source>
</reference>
<organism evidence="7 8">
    <name type="scientific">Arthrobacter citreus</name>
    <dbReference type="NCBI Taxonomy" id="1670"/>
    <lineage>
        <taxon>Bacteria</taxon>
        <taxon>Bacillati</taxon>
        <taxon>Actinomycetota</taxon>
        <taxon>Actinomycetes</taxon>
        <taxon>Micrococcales</taxon>
        <taxon>Micrococcaceae</taxon>
        <taxon>Arthrobacter</taxon>
    </lineage>
</organism>
<feature type="DNA-binding region" description="H-T-H motif" evidence="5">
    <location>
        <begin position="41"/>
        <end position="60"/>
    </location>
</feature>
<dbReference type="InterPro" id="IPR050109">
    <property type="entry name" value="HTH-type_TetR-like_transc_reg"/>
</dbReference>
<dbReference type="Pfam" id="PF02909">
    <property type="entry name" value="TetR_C_1"/>
    <property type="match status" value="1"/>
</dbReference>
<proteinExistence type="predicted"/>
<evidence type="ECO:0000313" key="7">
    <source>
        <dbReference type="EMBL" id="WZP16181.1"/>
    </source>
</evidence>
<dbReference type="InterPro" id="IPR009057">
    <property type="entry name" value="Homeodomain-like_sf"/>
</dbReference>
<dbReference type="RefSeq" id="WP_342023828.1">
    <property type="nucleotide sequence ID" value="NZ_CP151657.1"/>
</dbReference>
<dbReference type="InterPro" id="IPR001647">
    <property type="entry name" value="HTH_TetR"/>
</dbReference>
<dbReference type="PRINTS" id="PR00400">
    <property type="entry name" value="TETREPRESSOR"/>
</dbReference>
<dbReference type="PANTHER" id="PTHR30055">
    <property type="entry name" value="HTH-TYPE TRANSCRIPTIONAL REGULATOR RUTR"/>
    <property type="match status" value="1"/>
</dbReference>
<evidence type="ECO:0000259" key="6">
    <source>
        <dbReference type="PROSITE" id="PS50977"/>
    </source>
</evidence>
<evidence type="ECO:0000256" key="5">
    <source>
        <dbReference type="PROSITE-ProRule" id="PRU00335"/>
    </source>
</evidence>
<dbReference type="PROSITE" id="PS50977">
    <property type="entry name" value="HTH_TETR_2"/>
    <property type="match status" value="1"/>
</dbReference>
<feature type="domain" description="HTH tetR-type" evidence="6">
    <location>
        <begin position="18"/>
        <end position="78"/>
    </location>
</feature>
<dbReference type="InterPro" id="IPR003012">
    <property type="entry name" value="Tet_transcr_reg_TetR"/>
</dbReference>
<dbReference type="Proteomes" id="UP001448858">
    <property type="component" value="Chromosome"/>
</dbReference>
<keyword evidence="1" id="KW-0678">Repressor</keyword>
<dbReference type="Pfam" id="PF00440">
    <property type="entry name" value="TetR_N"/>
    <property type="match status" value="1"/>
</dbReference>
<dbReference type="EMBL" id="CP151657">
    <property type="protein sequence ID" value="WZP16181.1"/>
    <property type="molecule type" value="Genomic_DNA"/>
</dbReference>
<dbReference type="InterPro" id="IPR004111">
    <property type="entry name" value="Repressor_TetR_C"/>
</dbReference>
<dbReference type="SUPFAM" id="SSF48498">
    <property type="entry name" value="Tetracyclin repressor-like, C-terminal domain"/>
    <property type="match status" value="1"/>
</dbReference>
<dbReference type="PANTHER" id="PTHR30055:SF151">
    <property type="entry name" value="TRANSCRIPTIONAL REGULATORY PROTEIN"/>
    <property type="match status" value="1"/>
</dbReference>
<evidence type="ECO:0000256" key="4">
    <source>
        <dbReference type="ARBA" id="ARBA00023163"/>
    </source>
</evidence>
<evidence type="ECO:0000256" key="3">
    <source>
        <dbReference type="ARBA" id="ARBA00023125"/>
    </source>
</evidence>
<dbReference type="Gene3D" id="1.10.357.10">
    <property type="entry name" value="Tetracycline Repressor, domain 2"/>
    <property type="match status" value="1"/>
</dbReference>
<name>A0ABZ2ZVI8_9MICC</name>
<keyword evidence="2" id="KW-0805">Transcription regulation</keyword>
<sequence>MTQDEPQRRSAGRPVKEVLSQARITAAALAIIKAGGYGALTMSALAKRLGVAPSALYNHVDSKQEVLRWLQDRVMSSVDTSGFAELPWDQAFRSWARSYRDVFARHTPLIPVIAVLQVSGAPRTLAMYEAVAEGLERAGWPPARIVPAIVALESFIYGSAYDAVAPQDIFDTGALAEHSPHFTAAVQEQAGRAEGRAAESAFEAGLDALVTGLARQAGLRVESGPAQAAGSGQ</sequence>
<dbReference type="PRINTS" id="PR00455">
    <property type="entry name" value="HTHTETR"/>
</dbReference>
<keyword evidence="3 5" id="KW-0238">DNA-binding</keyword>
<evidence type="ECO:0000256" key="2">
    <source>
        <dbReference type="ARBA" id="ARBA00023015"/>
    </source>
</evidence>
<dbReference type="InterPro" id="IPR036271">
    <property type="entry name" value="Tet_transcr_reg_TetR-rel_C_sf"/>
</dbReference>
<accession>A0ABZ2ZVI8</accession>
<keyword evidence="8" id="KW-1185">Reference proteome</keyword>
<dbReference type="SUPFAM" id="SSF46689">
    <property type="entry name" value="Homeodomain-like"/>
    <property type="match status" value="1"/>
</dbReference>
<keyword evidence="4" id="KW-0804">Transcription</keyword>
<protein>
    <submittedName>
        <fullName evidence="7">TetR/AcrR family transcriptional regulator</fullName>
    </submittedName>
</protein>
<evidence type="ECO:0000256" key="1">
    <source>
        <dbReference type="ARBA" id="ARBA00022491"/>
    </source>
</evidence>
<evidence type="ECO:0000313" key="8">
    <source>
        <dbReference type="Proteomes" id="UP001448858"/>
    </source>
</evidence>